<keyword evidence="2" id="KW-1185">Reference proteome</keyword>
<dbReference type="InterPro" id="IPR029775">
    <property type="entry name" value="NPHP4"/>
</dbReference>
<dbReference type="GO" id="GO:1904491">
    <property type="term" value="P:protein localization to ciliary transition zone"/>
    <property type="evidence" value="ECO:0007669"/>
    <property type="project" value="TreeGrafter"/>
</dbReference>
<dbReference type="PANTHER" id="PTHR31043">
    <property type="entry name" value="NEPHROCYSTIN-4"/>
    <property type="match status" value="1"/>
</dbReference>
<dbReference type="OrthoDB" id="313446at2759"/>
<evidence type="ECO:0000313" key="1">
    <source>
        <dbReference type="EMBL" id="KAG8434248.1"/>
    </source>
</evidence>
<dbReference type="GO" id="GO:0097546">
    <property type="term" value="C:ciliary base"/>
    <property type="evidence" value="ECO:0007669"/>
    <property type="project" value="TreeGrafter"/>
</dbReference>
<evidence type="ECO:0000313" key="2">
    <source>
        <dbReference type="Proteomes" id="UP000812440"/>
    </source>
</evidence>
<dbReference type="EMBL" id="JAACNH010000008">
    <property type="protein sequence ID" value="KAG8434248.1"/>
    <property type="molecule type" value="Genomic_DNA"/>
</dbReference>
<gene>
    <name evidence="1" type="ORF">GDO86_012572</name>
</gene>
<dbReference type="Proteomes" id="UP000812440">
    <property type="component" value="Chromosome 7"/>
</dbReference>
<accession>A0A8T2ITC1</accession>
<sequence>MSLRRNGGGKTKDWVNIFARSRIIPPHKQRCKHVTFEKTGYRIILESLEGVPVKQGVFDRTSEIKYQLRMSLFDCAYCHFFGRTWKSSEKSLKPISGKASKVQFNEPVYFGTTHNDPSIIAVIEVIAIARNQDGSKQEVSCGFGTVSLFSNQTENDSTNHNKRLKLYYGTQRVFCTQL</sequence>
<comment type="caution">
    <text evidence="1">The sequence shown here is derived from an EMBL/GenBank/DDBJ whole genome shotgun (WGS) entry which is preliminary data.</text>
</comment>
<dbReference type="GO" id="GO:0097730">
    <property type="term" value="C:non-motile cilium"/>
    <property type="evidence" value="ECO:0007669"/>
    <property type="project" value="InterPro"/>
</dbReference>
<proteinExistence type="predicted"/>
<dbReference type="GO" id="GO:0035869">
    <property type="term" value="C:ciliary transition zone"/>
    <property type="evidence" value="ECO:0007669"/>
    <property type="project" value="TreeGrafter"/>
</dbReference>
<dbReference type="GO" id="GO:0036064">
    <property type="term" value="C:ciliary basal body"/>
    <property type="evidence" value="ECO:0007669"/>
    <property type="project" value="TreeGrafter"/>
</dbReference>
<protein>
    <submittedName>
        <fullName evidence="1">Uncharacterized protein</fullName>
    </submittedName>
</protein>
<dbReference type="AlphaFoldDB" id="A0A8T2ITC1"/>
<reference evidence="1" key="1">
    <citation type="thesis" date="2020" institute="ProQuest LLC" country="789 East Eisenhower Parkway, Ann Arbor, MI, USA">
        <title>Comparative Genomics and Chromosome Evolution.</title>
        <authorList>
            <person name="Mudd A.B."/>
        </authorList>
    </citation>
    <scope>NUCLEOTIDE SEQUENCE</scope>
    <source>
        <strain evidence="1">Female2</strain>
        <tissue evidence="1">Blood</tissue>
    </source>
</reference>
<dbReference type="PANTHER" id="PTHR31043:SF3">
    <property type="entry name" value="NEPHROCYSTIN-4"/>
    <property type="match status" value="1"/>
</dbReference>
<name>A0A8T2ITC1_9PIPI</name>
<dbReference type="GO" id="GO:0090090">
    <property type="term" value="P:negative regulation of canonical Wnt signaling pathway"/>
    <property type="evidence" value="ECO:0007669"/>
    <property type="project" value="InterPro"/>
</dbReference>
<organism evidence="1 2">
    <name type="scientific">Hymenochirus boettgeri</name>
    <name type="common">Congo dwarf clawed frog</name>
    <dbReference type="NCBI Taxonomy" id="247094"/>
    <lineage>
        <taxon>Eukaryota</taxon>
        <taxon>Metazoa</taxon>
        <taxon>Chordata</taxon>
        <taxon>Craniata</taxon>
        <taxon>Vertebrata</taxon>
        <taxon>Euteleostomi</taxon>
        <taxon>Amphibia</taxon>
        <taxon>Batrachia</taxon>
        <taxon>Anura</taxon>
        <taxon>Pipoidea</taxon>
        <taxon>Pipidae</taxon>
        <taxon>Pipinae</taxon>
        <taxon>Hymenochirus</taxon>
    </lineage>
</organism>